<keyword evidence="2" id="KW-1185">Reference proteome</keyword>
<evidence type="ECO:0000313" key="2">
    <source>
        <dbReference type="Proteomes" id="UP001057402"/>
    </source>
</evidence>
<proteinExistence type="predicted"/>
<name>A0ACB9L285_9MYRT</name>
<dbReference type="Proteomes" id="UP001057402">
    <property type="component" value="Chromosome 12"/>
</dbReference>
<dbReference type="EMBL" id="CM042891">
    <property type="protein sequence ID" value="KAI4303541.1"/>
    <property type="molecule type" value="Genomic_DNA"/>
</dbReference>
<accession>A0ACB9L285</accession>
<comment type="caution">
    <text evidence="1">The sequence shown here is derived from an EMBL/GenBank/DDBJ whole genome shotgun (WGS) entry which is preliminary data.</text>
</comment>
<reference evidence="2" key="1">
    <citation type="journal article" date="2023" name="Front. Plant Sci.">
        <title>Chromosomal-level genome assembly of Melastoma candidum provides insights into trichome evolution.</title>
        <authorList>
            <person name="Zhong Y."/>
            <person name="Wu W."/>
            <person name="Sun C."/>
            <person name="Zou P."/>
            <person name="Liu Y."/>
            <person name="Dai S."/>
            <person name="Zhou R."/>
        </authorList>
    </citation>
    <scope>NUCLEOTIDE SEQUENCE [LARGE SCALE GENOMIC DNA]</scope>
</reference>
<evidence type="ECO:0000313" key="1">
    <source>
        <dbReference type="EMBL" id="KAI4303541.1"/>
    </source>
</evidence>
<sequence length="72" mass="7938">MLKKATTKIDGSSRREAGHFLTGYLLGVLPKAYHLPLPGKDNLGERLRAGGAVKLVRFKFLREVPDGKMSTE</sequence>
<organism evidence="1 2">
    <name type="scientific">Melastoma candidum</name>
    <dbReference type="NCBI Taxonomy" id="119954"/>
    <lineage>
        <taxon>Eukaryota</taxon>
        <taxon>Viridiplantae</taxon>
        <taxon>Streptophyta</taxon>
        <taxon>Embryophyta</taxon>
        <taxon>Tracheophyta</taxon>
        <taxon>Spermatophyta</taxon>
        <taxon>Magnoliopsida</taxon>
        <taxon>eudicotyledons</taxon>
        <taxon>Gunneridae</taxon>
        <taxon>Pentapetalae</taxon>
        <taxon>rosids</taxon>
        <taxon>malvids</taxon>
        <taxon>Myrtales</taxon>
        <taxon>Melastomataceae</taxon>
        <taxon>Melastomatoideae</taxon>
        <taxon>Melastomateae</taxon>
        <taxon>Melastoma</taxon>
    </lineage>
</organism>
<protein>
    <submittedName>
        <fullName evidence="1">Uncharacterized protein</fullName>
    </submittedName>
</protein>
<gene>
    <name evidence="1" type="ORF">MLD38_039153</name>
</gene>